<name>A0A2A2KMC9_9BILA</name>
<feature type="compositionally biased region" description="Low complexity" evidence="1">
    <location>
        <begin position="147"/>
        <end position="183"/>
    </location>
</feature>
<dbReference type="EMBL" id="LIAE01008237">
    <property type="protein sequence ID" value="PAV75003.1"/>
    <property type="molecule type" value="Genomic_DNA"/>
</dbReference>
<evidence type="ECO:0000313" key="3">
    <source>
        <dbReference type="Proteomes" id="UP000218231"/>
    </source>
</evidence>
<feature type="compositionally biased region" description="Low complexity" evidence="1">
    <location>
        <begin position="208"/>
        <end position="222"/>
    </location>
</feature>
<gene>
    <name evidence="2" type="ORF">WR25_20547</name>
</gene>
<sequence length="259" mass="27738">MPEQLAEPGNHLRRNPLDRLRRHVASRHARAARRDDAIDRGIVDPPLQLRDDALDVVAQDDAIGEAMPRALQPRDERIARPILGEAPRVGDGEHGDIDRAKRQIGVDRHQPTARNCEATRSSATLLIPGIAWIASTSSRSSRKSRPSRTTASPSPAGMRARTSPRAPRASPSKVANAANASAVATRASIVKRAIDASPSNGWMRLTDTRGVSSPGRRSSSTVIRPHPPQRAASSSSAATPSSKQVATNWPLASDSVAIM</sequence>
<proteinExistence type="predicted"/>
<protein>
    <submittedName>
        <fullName evidence="2">Uncharacterized protein</fullName>
    </submittedName>
</protein>
<dbReference type="Proteomes" id="UP000218231">
    <property type="component" value="Unassembled WGS sequence"/>
</dbReference>
<organism evidence="2 3">
    <name type="scientific">Diploscapter pachys</name>
    <dbReference type="NCBI Taxonomy" id="2018661"/>
    <lineage>
        <taxon>Eukaryota</taxon>
        <taxon>Metazoa</taxon>
        <taxon>Ecdysozoa</taxon>
        <taxon>Nematoda</taxon>
        <taxon>Chromadorea</taxon>
        <taxon>Rhabditida</taxon>
        <taxon>Rhabditina</taxon>
        <taxon>Rhabditomorpha</taxon>
        <taxon>Rhabditoidea</taxon>
        <taxon>Rhabditidae</taxon>
        <taxon>Diploscapter</taxon>
    </lineage>
</organism>
<evidence type="ECO:0000313" key="2">
    <source>
        <dbReference type="EMBL" id="PAV75003.1"/>
    </source>
</evidence>
<evidence type="ECO:0000256" key="1">
    <source>
        <dbReference type="SAM" id="MobiDB-lite"/>
    </source>
</evidence>
<accession>A0A2A2KMC9</accession>
<keyword evidence="3" id="KW-1185">Reference proteome</keyword>
<feature type="region of interest" description="Disordered" evidence="1">
    <location>
        <begin position="1"/>
        <end position="34"/>
    </location>
</feature>
<feature type="region of interest" description="Disordered" evidence="1">
    <location>
        <begin position="136"/>
        <end position="183"/>
    </location>
</feature>
<feature type="compositionally biased region" description="Basic residues" evidence="1">
    <location>
        <begin position="20"/>
        <end position="31"/>
    </location>
</feature>
<reference evidence="2 3" key="1">
    <citation type="journal article" date="2017" name="Curr. Biol.">
        <title>Genome architecture and evolution of a unichromosomal asexual nematode.</title>
        <authorList>
            <person name="Fradin H."/>
            <person name="Zegar C."/>
            <person name="Gutwein M."/>
            <person name="Lucas J."/>
            <person name="Kovtun M."/>
            <person name="Corcoran D."/>
            <person name="Baugh L.R."/>
            <person name="Kiontke K."/>
            <person name="Gunsalus K."/>
            <person name="Fitch D.H."/>
            <person name="Piano F."/>
        </authorList>
    </citation>
    <scope>NUCLEOTIDE SEQUENCE [LARGE SCALE GENOMIC DNA]</scope>
    <source>
        <strain evidence="2">PF1309</strain>
    </source>
</reference>
<comment type="caution">
    <text evidence="2">The sequence shown here is derived from an EMBL/GenBank/DDBJ whole genome shotgun (WGS) entry which is preliminary data.</text>
</comment>
<feature type="region of interest" description="Disordered" evidence="1">
    <location>
        <begin position="199"/>
        <end position="259"/>
    </location>
</feature>
<feature type="compositionally biased region" description="Low complexity" evidence="1">
    <location>
        <begin position="231"/>
        <end position="242"/>
    </location>
</feature>
<dbReference type="AlphaFoldDB" id="A0A2A2KMC9"/>